<dbReference type="AlphaFoldDB" id="A0A1T5MGG1"/>
<dbReference type="Gene3D" id="3.90.1750.20">
    <property type="entry name" value="Putative Large Serine Recombinase, Chain B, Domain 2"/>
    <property type="match status" value="1"/>
</dbReference>
<dbReference type="SUPFAM" id="SSF53041">
    <property type="entry name" value="Resolvase-like"/>
    <property type="match status" value="1"/>
</dbReference>
<evidence type="ECO:0000313" key="4">
    <source>
        <dbReference type="EMBL" id="SKC87024.1"/>
    </source>
</evidence>
<dbReference type="OrthoDB" id="9781670at2"/>
<dbReference type="Pfam" id="PF07508">
    <property type="entry name" value="Recombinase"/>
    <property type="match status" value="1"/>
</dbReference>
<sequence>MPTAAIYARKSKATDKGESLENQINRGKALCELREWDHVVYEDYDVSGKTLERPGFERMMKDIHNGKINYVVCYKLDRISRSVNDFSNLIEELNSIDIGFICIKDNFDTSTPMGRAMMYITSVFAQLERETIAERVKDNMIDRAKMGKWNGGPVPYGFDLLKETIENNGRNKKISKLVINNDEAAKIKEFYKWYLESDGSIRSNTTRANEKGYKTKNRTDWSHNQMSRILKNPLYCIADPEVYTYFKNNTDVQIINDKEDFNGTTNGLMYYNRRKSHKKTTRKRNKDEWILAIGEHHGIISGEIFKSVQEKLNFNKSRAPREGKSYISPLSGLVKCDRCDASMSVFGSNKSKKRYRYFRCITKEQKAKVLCDNSNVRADILEDLIVNHIIGLCDNKKLIQELIENGNNEIENNKLPLVAKRNKFYNKLDSIENEINNLASALGKGTLPELIIKKRYKELEKNKQDIKTRLNNIEYELNSSYEYSYDLESIIQYIKDFKNSYRYLHFNEKKKLLKSIVKEIRINRNIVKLELYFLPSQKYDSSSFCLRKDMDSY</sequence>
<keyword evidence="1" id="KW-0175">Coiled coil</keyword>
<organism evidence="4 5">
    <name type="scientific">Maledivibacter halophilus</name>
    <dbReference type="NCBI Taxonomy" id="36842"/>
    <lineage>
        <taxon>Bacteria</taxon>
        <taxon>Bacillati</taxon>
        <taxon>Bacillota</taxon>
        <taxon>Clostridia</taxon>
        <taxon>Peptostreptococcales</taxon>
        <taxon>Caminicellaceae</taxon>
        <taxon>Maledivibacter</taxon>
    </lineage>
</organism>
<feature type="coiled-coil region" evidence="1">
    <location>
        <begin position="421"/>
        <end position="476"/>
    </location>
</feature>
<evidence type="ECO:0000259" key="3">
    <source>
        <dbReference type="PROSITE" id="PS51737"/>
    </source>
</evidence>
<dbReference type="STRING" id="36842.SAMN02194393_04620"/>
<reference evidence="4 5" key="1">
    <citation type="submission" date="2017-02" db="EMBL/GenBank/DDBJ databases">
        <authorList>
            <person name="Peterson S.W."/>
        </authorList>
    </citation>
    <scope>NUCLEOTIDE SEQUENCE [LARGE SCALE GENOMIC DNA]</scope>
    <source>
        <strain evidence="4 5">M1</strain>
    </source>
</reference>
<name>A0A1T5MGG1_9FIRM</name>
<dbReference type="EMBL" id="FUZT01000015">
    <property type="protein sequence ID" value="SKC87024.1"/>
    <property type="molecule type" value="Genomic_DNA"/>
</dbReference>
<evidence type="ECO:0000256" key="1">
    <source>
        <dbReference type="SAM" id="Coils"/>
    </source>
</evidence>
<dbReference type="CDD" id="cd03768">
    <property type="entry name" value="SR_ResInv"/>
    <property type="match status" value="1"/>
</dbReference>
<dbReference type="InterPro" id="IPR006119">
    <property type="entry name" value="Resolv_N"/>
</dbReference>
<dbReference type="RefSeq" id="WP_079495037.1">
    <property type="nucleotide sequence ID" value="NZ_FUZT01000015.1"/>
</dbReference>
<dbReference type="InterPro" id="IPR050639">
    <property type="entry name" value="SSR_resolvase"/>
</dbReference>
<evidence type="ECO:0000259" key="2">
    <source>
        <dbReference type="PROSITE" id="PS51736"/>
    </source>
</evidence>
<dbReference type="PANTHER" id="PTHR30461">
    <property type="entry name" value="DNA-INVERTASE FROM LAMBDOID PROPHAGE"/>
    <property type="match status" value="1"/>
</dbReference>
<proteinExistence type="predicted"/>
<protein>
    <submittedName>
        <fullName evidence="4">Site-specific DNA recombinase</fullName>
    </submittedName>
</protein>
<accession>A0A1T5MGG1</accession>
<dbReference type="SMART" id="SM00857">
    <property type="entry name" value="Resolvase"/>
    <property type="match status" value="1"/>
</dbReference>
<dbReference type="InterPro" id="IPR036162">
    <property type="entry name" value="Resolvase-like_N_sf"/>
</dbReference>
<feature type="domain" description="Recombinase" evidence="3">
    <location>
        <begin position="155"/>
        <end position="318"/>
    </location>
</feature>
<feature type="domain" description="Resolvase/invertase-type recombinase catalytic" evidence="2">
    <location>
        <begin position="3"/>
        <end position="147"/>
    </location>
</feature>
<dbReference type="GO" id="GO:0000150">
    <property type="term" value="F:DNA strand exchange activity"/>
    <property type="evidence" value="ECO:0007669"/>
    <property type="project" value="InterPro"/>
</dbReference>
<dbReference type="Pfam" id="PF00239">
    <property type="entry name" value="Resolvase"/>
    <property type="match status" value="1"/>
</dbReference>
<dbReference type="GO" id="GO:0003677">
    <property type="term" value="F:DNA binding"/>
    <property type="evidence" value="ECO:0007669"/>
    <property type="project" value="InterPro"/>
</dbReference>
<dbReference type="Pfam" id="PF13408">
    <property type="entry name" value="Zn_ribbon_recom"/>
    <property type="match status" value="1"/>
</dbReference>
<keyword evidence="5" id="KW-1185">Reference proteome</keyword>
<dbReference type="InterPro" id="IPR025827">
    <property type="entry name" value="Zn_ribbon_recom_dom"/>
</dbReference>
<dbReference type="PANTHER" id="PTHR30461:SF23">
    <property type="entry name" value="DNA RECOMBINASE-RELATED"/>
    <property type="match status" value="1"/>
</dbReference>
<dbReference type="PROSITE" id="PS51736">
    <property type="entry name" value="RECOMBINASES_3"/>
    <property type="match status" value="1"/>
</dbReference>
<dbReference type="InterPro" id="IPR011109">
    <property type="entry name" value="DNA_bind_recombinase_dom"/>
</dbReference>
<dbReference type="InterPro" id="IPR038109">
    <property type="entry name" value="DNA_bind_recomb_sf"/>
</dbReference>
<dbReference type="Proteomes" id="UP000190285">
    <property type="component" value="Unassembled WGS sequence"/>
</dbReference>
<dbReference type="Gene3D" id="3.40.50.1390">
    <property type="entry name" value="Resolvase, N-terminal catalytic domain"/>
    <property type="match status" value="1"/>
</dbReference>
<gene>
    <name evidence="4" type="ORF">SAMN02194393_04620</name>
</gene>
<evidence type="ECO:0000313" key="5">
    <source>
        <dbReference type="Proteomes" id="UP000190285"/>
    </source>
</evidence>
<dbReference type="PROSITE" id="PS51737">
    <property type="entry name" value="RECOMBINASE_DNA_BIND"/>
    <property type="match status" value="1"/>
</dbReference>